<keyword evidence="3" id="KW-0808">Transferase</keyword>
<evidence type="ECO:0000313" key="3">
    <source>
        <dbReference type="EMBL" id="QKJ28243.1"/>
    </source>
</evidence>
<keyword evidence="3" id="KW-0012">Acyltransferase</keyword>
<feature type="transmembrane region" description="Helical" evidence="1">
    <location>
        <begin position="207"/>
        <end position="224"/>
    </location>
</feature>
<organism evidence="3 4">
    <name type="scientific">Mucilaginibacter mali</name>
    <dbReference type="NCBI Taxonomy" id="2740462"/>
    <lineage>
        <taxon>Bacteria</taxon>
        <taxon>Pseudomonadati</taxon>
        <taxon>Bacteroidota</taxon>
        <taxon>Sphingobacteriia</taxon>
        <taxon>Sphingobacteriales</taxon>
        <taxon>Sphingobacteriaceae</taxon>
        <taxon>Mucilaginibacter</taxon>
    </lineage>
</organism>
<keyword evidence="1" id="KW-0472">Membrane</keyword>
<protein>
    <submittedName>
        <fullName evidence="3">Acyltransferase</fullName>
    </submittedName>
</protein>
<proteinExistence type="predicted"/>
<evidence type="ECO:0000259" key="2">
    <source>
        <dbReference type="Pfam" id="PF01757"/>
    </source>
</evidence>
<dbReference type="AlphaFoldDB" id="A0A7D4PRL3"/>
<evidence type="ECO:0000313" key="4">
    <source>
        <dbReference type="Proteomes" id="UP000505355"/>
    </source>
</evidence>
<dbReference type="InterPro" id="IPR050879">
    <property type="entry name" value="Acyltransferase_3"/>
</dbReference>
<feature type="domain" description="Acyltransferase 3" evidence="2">
    <location>
        <begin position="8"/>
        <end position="313"/>
    </location>
</feature>
<feature type="transmembrane region" description="Helical" evidence="1">
    <location>
        <begin position="173"/>
        <end position="195"/>
    </location>
</feature>
<dbReference type="InterPro" id="IPR002656">
    <property type="entry name" value="Acyl_transf_3_dom"/>
</dbReference>
<dbReference type="RefSeq" id="WP_173412945.1">
    <property type="nucleotide sequence ID" value="NZ_CP054139.1"/>
</dbReference>
<keyword evidence="1" id="KW-1133">Transmembrane helix</keyword>
<name>A0A7D4PRL3_9SPHI</name>
<feature type="transmembrane region" description="Helical" evidence="1">
    <location>
        <begin position="68"/>
        <end position="85"/>
    </location>
</feature>
<reference evidence="3 4" key="1">
    <citation type="submission" date="2020-05" db="EMBL/GenBank/DDBJ databases">
        <title>Mucilaginibacter mali sp. nov.</title>
        <authorList>
            <person name="Kim H.S."/>
            <person name="Lee K.C."/>
            <person name="Suh M.K."/>
            <person name="Kim J.-S."/>
            <person name="Han K.-I."/>
            <person name="Eom M.K."/>
            <person name="Shin Y.K."/>
            <person name="Lee J.-S."/>
        </authorList>
    </citation>
    <scope>NUCLEOTIDE SEQUENCE [LARGE SCALE GENOMIC DNA]</scope>
    <source>
        <strain evidence="3 4">G2-14</strain>
    </source>
</reference>
<feature type="transmembrane region" description="Helical" evidence="1">
    <location>
        <begin position="236"/>
        <end position="252"/>
    </location>
</feature>
<dbReference type="Proteomes" id="UP000505355">
    <property type="component" value="Chromosome"/>
</dbReference>
<dbReference type="EMBL" id="CP054139">
    <property type="protein sequence ID" value="QKJ28243.1"/>
    <property type="molecule type" value="Genomic_DNA"/>
</dbReference>
<dbReference type="GO" id="GO:0016747">
    <property type="term" value="F:acyltransferase activity, transferring groups other than amino-acyl groups"/>
    <property type="evidence" value="ECO:0007669"/>
    <property type="project" value="InterPro"/>
</dbReference>
<dbReference type="PANTHER" id="PTHR23028:SF131">
    <property type="entry name" value="BLR2367 PROTEIN"/>
    <property type="match status" value="1"/>
</dbReference>
<evidence type="ECO:0000256" key="1">
    <source>
        <dbReference type="SAM" id="Phobius"/>
    </source>
</evidence>
<gene>
    <name evidence="3" type="ORF">HQ865_00195</name>
</gene>
<dbReference type="KEGG" id="mmab:HQ865_00195"/>
<feature type="transmembrane region" description="Helical" evidence="1">
    <location>
        <begin position="295"/>
        <end position="315"/>
    </location>
</feature>
<dbReference type="GO" id="GO:0016020">
    <property type="term" value="C:membrane"/>
    <property type="evidence" value="ECO:0007669"/>
    <property type="project" value="TreeGrafter"/>
</dbReference>
<dbReference type="Pfam" id="PF01757">
    <property type="entry name" value="Acyl_transf_3"/>
    <property type="match status" value="1"/>
</dbReference>
<dbReference type="PANTHER" id="PTHR23028">
    <property type="entry name" value="ACETYLTRANSFERASE"/>
    <property type="match status" value="1"/>
</dbReference>
<feature type="transmembrane region" description="Helical" evidence="1">
    <location>
        <begin position="143"/>
        <end position="161"/>
    </location>
</feature>
<feature type="transmembrane region" description="Helical" evidence="1">
    <location>
        <begin position="12"/>
        <end position="29"/>
    </location>
</feature>
<dbReference type="GO" id="GO:0000271">
    <property type="term" value="P:polysaccharide biosynthetic process"/>
    <property type="evidence" value="ECO:0007669"/>
    <property type="project" value="TreeGrafter"/>
</dbReference>
<keyword evidence="1" id="KW-0812">Transmembrane</keyword>
<keyword evidence="4" id="KW-1185">Reference proteome</keyword>
<accession>A0A7D4PRL3</accession>
<feature type="transmembrane region" description="Helical" evidence="1">
    <location>
        <begin position="35"/>
        <end position="56"/>
    </location>
</feature>
<feature type="transmembrane region" description="Helical" evidence="1">
    <location>
        <begin position="105"/>
        <end position="131"/>
    </location>
</feature>
<sequence>MSTTHRIAEIDGLRGIAALMVCLLHFNLFKYGGTGVQLFFMISGFVIYMSTVYANTFKRFWIGRFTRLYPVYLLSIVITLIFYPVNFKAIRINEIIGNLTLLQPLFRANFLIFVYWTLYIEILFYFLISILLKFKLLAEIEKVILCLYCLIATTTIIYILIGDSSPVYTRYFVIFRGIVQVYSFFHLFAAGIVFYRIYHHGATRFRVLLIILSFLMTLLLTYDTVEKTLDLTDKRIISALIFYPAFILIVNRKAAFLNYSPLQFLGKISYALYVIHASFGVWLRDLLLPRTGLVAAGLISLVFTILFSYIITRFYDEPIRAALKRYFKKA</sequence>
<feature type="transmembrane region" description="Helical" evidence="1">
    <location>
        <begin position="264"/>
        <end position="283"/>
    </location>
</feature>